<dbReference type="InterPro" id="IPR043129">
    <property type="entry name" value="ATPase_NBD"/>
</dbReference>
<gene>
    <name evidence="2" type="ORF">E4665_02500</name>
</gene>
<accession>A0A4Z0GU94</accession>
<dbReference type="PANTHER" id="PTHR18964">
    <property type="entry name" value="ROK (REPRESSOR, ORF, KINASE) FAMILY"/>
    <property type="match status" value="1"/>
</dbReference>
<evidence type="ECO:0000313" key="2">
    <source>
        <dbReference type="EMBL" id="TGA99838.1"/>
    </source>
</evidence>
<dbReference type="SUPFAM" id="SSF53067">
    <property type="entry name" value="Actin-like ATPase domain"/>
    <property type="match status" value="1"/>
</dbReference>
<dbReference type="PANTHER" id="PTHR18964:SF149">
    <property type="entry name" value="BIFUNCTIONAL UDP-N-ACETYLGLUCOSAMINE 2-EPIMERASE_N-ACETYLMANNOSAMINE KINASE"/>
    <property type="match status" value="1"/>
</dbReference>
<comment type="similarity">
    <text evidence="1">Belongs to the ROK (NagC/XylR) family.</text>
</comment>
<keyword evidence="3" id="KW-1185">Reference proteome</keyword>
<name>A0A4Z0GU94_9BACL</name>
<evidence type="ECO:0000313" key="3">
    <source>
        <dbReference type="Proteomes" id="UP000298347"/>
    </source>
</evidence>
<dbReference type="AlphaFoldDB" id="A0A4Z0GU94"/>
<dbReference type="Pfam" id="PF00480">
    <property type="entry name" value="ROK"/>
    <property type="match status" value="1"/>
</dbReference>
<reference evidence="2 3" key="1">
    <citation type="journal article" date="2015" name="Int. J. Syst. Evol. Microbiol.">
        <title>Sporolactobacillus shoreae sp. nov. and Sporolactobacillus spathodeae sp. nov., two spore-forming lactic acid bacteria isolated from tree barks in Thailand.</title>
        <authorList>
            <person name="Thamacharoensuk T."/>
            <person name="Kitahara M."/>
            <person name="Ohkuma M."/>
            <person name="Thongchul N."/>
            <person name="Tanasupawat S."/>
        </authorList>
    </citation>
    <scope>NUCLEOTIDE SEQUENCE [LARGE SCALE GENOMIC DNA]</scope>
    <source>
        <strain evidence="2 3">BK92</strain>
    </source>
</reference>
<proteinExistence type="inferred from homology"/>
<dbReference type="InterPro" id="IPR000600">
    <property type="entry name" value="ROK"/>
</dbReference>
<dbReference type="EMBL" id="SRJD01000002">
    <property type="protein sequence ID" value="TGA99838.1"/>
    <property type="molecule type" value="Genomic_DNA"/>
</dbReference>
<dbReference type="Gene3D" id="3.30.420.40">
    <property type="match status" value="2"/>
</dbReference>
<comment type="caution">
    <text evidence="2">The sequence shown here is derived from an EMBL/GenBank/DDBJ whole genome shotgun (WGS) entry which is preliminary data.</text>
</comment>
<organism evidence="2 3">
    <name type="scientific">Sporolactobacillus shoreae</name>
    <dbReference type="NCBI Taxonomy" id="1465501"/>
    <lineage>
        <taxon>Bacteria</taxon>
        <taxon>Bacillati</taxon>
        <taxon>Bacillota</taxon>
        <taxon>Bacilli</taxon>
        <taxon>Bacillales</taxon>
        <taxon>Sporolactobacillaceae</taxon>
        <taxon>Sporolactobacillus</taxon>
    </lineage>
</organism>
<dbReference type="OrthoDB" id="9795247at2"/>
<protein>
    <submittedName>
        <fullName evidence="2">ROK family protein</fullName>
    </submittedName>
</protein>
<sequence length="317" mass="34161">MIHNDIEINPTAIEGESLMGQSEVILAYDFGGTKVGAALANTERRIVKRDRIRSSGLPAAALLGQVIEMGNRLLKSVNDCTLTAVGVSMCGVVIQDRVELAPNLIGIEELNVHRILTDAFHVPIVIENDVKAATLAELRQGNLKGTDYGLYVNFGTGISAGFTAGNRVMRGHSGAAGEIGYLMKSRDDTATFKSGHASFEEFSSGSGIAKRYADQYGKTLTTKEIFEMSQPNPETRTFISEIGHEIGYQVANLAIMWNPEKIAIGGGMAASYQLLHDPIMSALVENVPYPPDLVRSNFLQDASLYGAMELAFSANTD</sequence>
<evidence type="ECO:0000256" key="1">
    <source>
        <dbReference type="ARBA" id="ARBA00006479"/>
    </source>
</evidence>
<dbReference type="Proteomes" id="UP000298347">
    <property type="component" value="Unassembled WGS sequence"/>
</dbReference>